<reference evidence="1" key="1">
    <citation type="journal article" date="2014" name="Antimicrob. Agents Chemother.">
        <title>IncH-Type Plasmid Harboring blaCTX-M-15, blaDHA-1, and qnrB4 Genes Recovered from Animal Isolates.</title>
        <authorList>
            <person name="Schluter A."/>
            <person name="Nordmann P."/>
            <person name="Bonnin R.A."/>
            <person name="Millemann Y."/>
            <person name="Eikmeyer F.G."/>
            <person name="Wibberg D."/>
            <person name="Puhler A."/>
            <person name="Poirel L."/>
        </authorList>
    </citation>
    <scope>NUCLEOTIDE SEQUENCE [LARGE SCALE GENOMIC DNA]</scope>
    <source>
        <strain evidence="1">Kp15</strain>
        <plasmid evidence="1">pENVA</plasmid>
    </source>
</reference>
<proteinExistence type="predicted"/>
<dbReference type="InterPro" id="IPR025662">
    <property type="entry name" value="Sigma_54_int_dom_ATP-bd_1"/>
</dbReference>
<keyword evidence="1" id="KW-0614">Plasmid</keyword>
<evidence type="ECO:0000313" key="1">
    <source>
        <dbReference type="EMBL" id="CDM79745.1"/>
    </source>
</evidence>
<name>A0A024HVZ3_KLEPN</name>
<sequence>MNMNLDKNLPALVMKNVEDNMGVITKYLKQTEDNALVFIIGETGSGKSCLAELEFPDALYPTAQQFEECDHISEMFTGFDVVIDDI</sequence>
<dbReference type="AlphaFoldDB" id="A0A024HVZ3"/>
<gene>
    <name evidence="1" type="ORF">PENVA_0129</name>
</gene>
<organism evidence="1">
    <name type="scientific">Klebsiella pneumoniae</name>
    <dbReference type="NCBI Taxonomy" id="573"/>
    <lineage>
        <taxon>Bacteria</taxon>
        <taxon>Pseudomonadati</taxon>
        <taxon>Pseudomonadota</taxon>
        <taxon>Gammaproteobacteria</taxon>
        <taxon>Enterobacterales</taxon>
        <taxon>Enterobacteriaceae</taxon>
        <taxon>Klebsiella/Raoultella group</taxon>
        <taxon>Klebsiella</taxon>
        <taxon>Klebsiella pneumoniae complex</taxon>
    </lineage>
</organism>
<geneLocation type="plasmid" evidence="1">
    <name>pENVA</name>
</geneLocation>
<dbReference type="EMBL" id="HG918041">
    <property type="protein sequence ID" value="CDM79745.1"/>
    <property type="molecule type" value="Genomic_DNA"/>
</dbReference>
<protein>
    <submittedName>
        <fullName evidence="1">Uncharacterized protein</fullName>
    </submittedName>
</protein>
<accession>A0A024HVZ3</accession>
<dbReference type="PROSITE" id="PS00675">
    <property type="entry name" value="SIGMA54_INTERACT_1"/>
    <property type="match status" value="1"/>
</dbReference>